<accession>H9MA98</accession>
<keyword evidence="1" id="KW-0472">Membrane</keyword>
<sequence>TYFPLQRLILFANIYLAAYFATLMVASFVIGMEPMLFFFRNSLSGYIYLELLEALGYILYLLLQCLNLIVSFSNGPTSAKLVAFLQSGVSIFIGLHYYVTVFHRAMAQKAPHTSWKIHGAYTIAFFVLCLFSKIKHGKKEYVQEQYSS</sequence>
<organism evidence="2">
    <name type="scientific">Pinus radiata</name>
    <name type="common">Monterey pine</name>
    <name type="synonym">Pinus insignis</name>
    <dbReference type="NCBI Taxonomy" id="3347"/>
    <lineage>
        <taxon>Eukaryota</taxon>
        <taxon>Viridiplantae</taxon>
        <taxon>Streptophyta</taxon>
        <taxon>Embryophyta</taxon>
        <taxon>Tracheophyta</taxon>
        <taxon>Spermatophyta</taxon>
        <taxon>Pinopsida</taxon>
        <taxon>Pinidae</taxon>
        <taxon>Conifers I</taxon>
        <taxon>Pinales</taxon>
        <taxon>Pinaceae</taxon>
        <taxon>Pinus</taxon>
        <taxon>Pinus subgen. Pinus</taxon>
    </lineage>
</organism>
<feature type="non-terminal residue" evidence="2">
    <location>
        <position position="148"/>
    </location>
</feature>
<feature type="transmembrane region" description="Helical" evidence="1">
    <location>
        <begin position="113"/>
        <end position="131"/>
    </location>
</feature>
<keyword evidence="1" id="KW-1133">Transmembrane helix</keyword>
<keyword evidence="1" id="KW-0812">Transmembrane</keyword>
<protein>
    <submittedName>
        <fullName evidence="2">Uncharacterized protein</fullName>
    </submittedName>
</protein>
<dbReference type="EMBL" id="JQ262247">
    <property type="protein sequence ID" value="AEW08044.1"/>
    <property type="molecule type" value="Genomic_DNA"/>
</dbReference>
<dbReference type="PANTHER" id="PTHR35310:SF1">
    <property type="entry name" value="CELL WALL INTEGRITY_STRESS RESPONSE COMPONENT-LIKE PROTEIN"/>
    <property type="match status" value="1"/>
</dbReference>
<name>H9MA98_PINRA</name>
<gene>
    <name evidence="2" type="ORF">0_17701_01</name>
</gene>
<dbReference type="AlphaFoldDB" id="H9MA98"/>
<proteinExistence type="predicted"/>
<reference evidence="2" key="1">
    <citation type="submission" date="2011-12" db="EMBL/GenBank/DDBJ databases">
        <title>Nucleotide Diversity and Divergence in the Loblolly Pine Gene Space.</title>
        <authorList>
            <person name="Neale D.B."/>
            <person name="Wegrzyn J.L."/>
            <person name="Lee J.M."/>
            <person name="Eckert A.J."/>
            <person name="Liechty J.D."/>
            <person name="Stevens K.A."/>
            <person name="Langley C.H."/>
        </authorList>
    </citation>
    <scope>NUCLEOTIDE SEQUENCE</scope>
    <source>
        <strain evidence="2">5770</strain>
        <tissue evidence="2">Megagametophyte</tissue>
    </source>
</reference>
<feature type="transmembrane region" description="Helical" evidence="1">
    <location>
        <begin position="12"/>
        <end position="39"/>
    </location>
</feature>
<evidence type="ECO:0000256" key="1">
    <source>
        <dbReference type="SAM" id="Phobius"/>
    </source>
</evidence>
<feature type="transmembrane region" description="Helical" evidence="1">
    <location>
        <begin position="45"/>
        <end position="69"/>
    </location>
</feature>
<evidence type="ECO:0000313" key="2">
    <source>
        <dbReference type="EMBL" id="AEW08044.1"/>
    </source>
</evidence>
<dbReference type="PANTHER" id="PTHR35310">
    <property type="entry name" value="CELL WALL INTEGRITY/STRESS RESPONSE COMPONENT-LIKE PROTEIN"/>
    <property type="match status" value="1"/>
</dbReference>
<feature type="non-terminal residue" evidence="2">
    <location>
        <position position="1"/>
    </location>
</feature>
<feature type="transmembrane region" description="Helical" evidence="1">
    <location>
        <begin position="81"/>
        <end position="101"/>
    </location>
</feature>